<dbReference type="EMBL" id="CP003378">
    <property type="protein sequence ID" value="AFZ70435.1"/>
    <property type="molecule type" value="Genomic_DNA"/>
</dbReference>
<sequence>MKWTEINVEVKNTDQEEIKKIFSKLIYYLVKEFKEMTNKRGSWHFLWESTPWPNTLKIRFYGSENAIDQIKKKFEEEYNNFKEDNKEILGEFIYGNNGVNGEEYEGEIIYYGVKGWKLVMKMLEFGSEIALELIRNKDLLESDEYSAQYPGSIDLYADRYVHLFLNQLSYFIKESEFLMKQLPFRYYVEKYGNAPQEAYLIETDIMLKTYLEKISSKYSQGKNQNKGLRLKNFNGQDA</sequence>
<dbReference type="AlphaFoldDB" id="L0ABL0"/>
<gene>
    <name evidence="1" type="ordered locus">Calag_0690</name>
</gene>
<dbReference type="KEGG" id="clg:Calag_0690"/>
<dbReference type="GeneID" id="14211950"/>
<evidence type="ECO:0000313" key="1">
    <source>
        <dbReference type="EMBL" id="AFZ70435.1"/>
    </source>
</evidence>
<proteinExistence type="predicted"/>
<dbReference type="InParanoid" id="L0ABL0"/>
<protein>
    <submittedName>
        <fullName evidence="1">Uncharacterized protein</fullName>
    </submittedName>
</protein>
<organism evidence="1 2">
    <name type="scientific">Caldisphaera lagunensis (strain DSM 15908 / JCM 11604 / ANMR 0165 / IC-154)</name>
    <dbReference type="NCBI Taxonomy" id="1056495"/>
    <lineage>
        <taxon>Archaea</taxon>
        <taxon>Thermoproteota</taxon>
        <taxon>Thermoprotei</taxon>
        <taxon>Acidilobales</taxon>
        <taxon>Caldisphaeraceae</taxon>
        <taxon>Caldisphaera</taxon>
    </lineage>
</organism>
<dbReference type="RefSeq" id="WP_015232333.1">
    <property type="nucleotide sequence ID" value="NC_019791.1"/>
</dbReference>
<dbReference type="Proteomes" id="UP000010469">
    <property type="component" value="Chromosome"/>
</dbReference>
<dbReference type="HOGENOM" id="CLU_1163756_0_0_2"/>
<evidence type="ECO:0000313" key="2">
    <source>
        <dbReference type="Proteomes" id="UP000010469"/>
    </source>
</evidence>
<reference evidence="2" key="1">
    <citation type="submission" date="2012-03" db="EMBL/GenBank/DDBJ databases">
        <title>Complete genome of Caldisphaera lagunensis DSM 15908.</title>
        <authorList>
            <person name="Lucas S."/>
            <person name="Copeland A."/>
            <person name="Lapidus A."/>
            <person name="Glavina del Rio T."/>
            <person name="Dalin E."/>
            <person name="Tice H."/>
            <person name="Bruce D."/>
            <person name="Goodwin L."/>
            <person name="Pitluck S."/>
            <person name="Peters L."/>
            <person name="Mikhailova N."/>
            <person name="Teshima H."/>
            <person name="Kyrpides N."/>
            <person name="Mavromatis K."/>
            <person name="Ivanova N."/>
            <person name="Brettin T."/>
            <person name="Detter J.C."/>
            <person name="Han C."/>
            <person name="Larimer F."/>
            <person name="Land M."/>
            <person name="Hauser L."/>
            <person name="Markowitz V."/>
            <person name="Cheng J.-F."/>
            <person name="Hugenholtz P."/>
            <person name="Woyke T."/>
            <person name="Wu D."/>
            <person name="Spring S."/>
            <person name="Schroeder M."/>
            <person name="Brambilla E."/>
            <person name="Klenk H.-P."/>
            <person name="Eisen J.A."/>
        </authorList>
    </citation>
    <scope>NUCLEOTIDE SEQUENCE [LARGE SCALE GENOMIC DNA]</scope>
    <source>
        <strain evidence="2">DSM 15908 / JCM 11604 / IC-154</strain>
    </source>
</reference>
<accession>L0ABL0</accession>
<dbReference type="STRING" id="1056495.Calag_0690"/>
<name>L0ABL0_CALLD</name>
<keyword evidence="2" id="KW-1185">Reference proteome</keyword>